<accession>A0ABD3G7Y9</accession>
<evidence type="ECO:0000313" key="2">
    <source>
        <dbReference type="Proteomes" id="UP001632037"/>
    </source>
</evidence>
<organism evidence="1 2">
    <name type="scientific">Phytophthora oleae</name>
    <dbReference type="NCBI Taxonomy" id="2107226"/>
    <lineage>
        <taxon>Eukaryota</taxon>
        <taxon>Sar</taxon>
        <taxon>Stramenopiles</taxon>
        <taxon>Oomycota</taxon>
        <taxon>Peronosporomycetes</taxon>
        <taxon>Peronosporales</taxon>
        <taxon>Peronosporaceae</taxon>
        <taxon>Phytophthora</taxon>
    </lineage>
</organism>
<sequence>MKVNRQDQLPLRVGASGRVQAIIDRAFKNYQAIERRKHAGGQVSLLLQIQRPLARAVTTTIMPPPSSPASGTHCAIALENSTIISQLANYPSTGNLQ</sequence>
<dbReference type="Proteomes" id="UP001632037">
    <property type="component" value="Unassembled WGS sequence"/>
</dbReference>
<dbReference type="EMBL" id="JBIMZQ010000001">
    <property type="protein sequence ID" value="KAL3674579.1"/>
    <property type="molecule type" value="Genomic_DNA"/>
</dbReference>
<reference evidence="1 2" key="1">
    <citation type="submission" date="2024-09" db="EMBL/GenBank/DDBJ databases">
        <title>Genome sequencing and assembly of Phytophthora oleae, isolate VK10A, causative agent of rot of olive drupes.</title>
        <authorList>
            <person name="Conti Taguali S."/>
            <person name="Riolo M."/>
            <person name="La Spada F."/>
            <person name="Cacciola S.O."/>
            <person name="Dionisio G."/>
        </authorList>
    </citation>
    <scope>NUCLEOTIDE SEQUENCE [LARGE SCALE GENOMIC DNA]</scope>
    <source>
        <strain evidence="1 2">VK10A</strain>
    </source>
</reference>
<keyword evidence="2" id="KW-1185">Reference proteome</keyword>
<evidence type="ECO:0000313" key="1">
    <source>
        <dbReference type="EMBL" id="KAL3674579.1"/>
    </source>
</evidence>
<name>A0ABD3G7Y9_9STRA</name>
<dbReference type="AlphaFoldDB" id="A0ABD3G7Y9"/>
<comment type="caution">
    <text evidence="1">The sequence shown here is derived from an EMBL/GenBank/DDBJ whole genome shotgun (WGS) entry which is preliminary data.</text>
</comment>
<gene>
    <name evidence="1" type="ORF">V7S43_000526</name>
</gene>
<protein>
    <submittedName>
        <fullName evidence="1">Uncharacterized protein</fullName>
    </submittedName>
</protein>
<proteinExistence type="predicted"/>